<evidence type="ECO:0000256" key="9">
    <source>
        <dbReference type="ARBA" id="ARBA00023136"/>
    </source>
</evidence>
<evidence type="ECO:0000256" key="11">
    <source>
        <dbReference type="SAM" id="SignalP"/>
    </source>
</evidence>
<proteinExistence type="inferred from homology"/>
<dbReference type="InterPro" id="IPR002659">
    <property type="entry name" value="Glyco_trans_31"/>
</dbReference>
<keyword evidence="3 10" id="KW-0328">Glycosyltransferase</keyword>
<keyword evidence="11" id="KW-0732">Signal</keyword>
<keyword evidence="6" id="KW-0735">Signal-anchor</keyword>
<dbReference type="Gene3D" id="3.90.550.50">
    <property type="match status" value="1"/>
</dbReference>
<dbReference type="AlphaFoldDB" id="A0A914C210"/>
<evidence type="ECO:0000256" key="6">
    <source>
        <dbReference type="ARBA" id="ARBA00022968"/>
    </source>
</evidence>
<dbReference type="GO" id="GO:0006493">
    <property type="term" value="P:protein O-linked glycosylation"/>
    <property type="evidence" value="ECO:0007669"/>
    <property type="project" value="TreeGrafter"/>
</dbReference>
<evidence type="ECO:0000256" key="4">
    <source>
        <dbReference type="ARBA" id="ARBA00022679"/>
    </source>
</evidence>
<evidence type="ECO:0000256" key="7">
    <source>
        <dbReference type="ARBA" id="ARBA00022989"/>
    </source>
</evidence>
<comment type="subcellular location">
    <subcellularLocation>
        <location evidence="1 10">Golgi apparatus membrane</location>
        <topology evidence="1 10">Single-pass type II membrane protein</topology>
    </subcellularLocation>
</comment>
<dbReference type="GO" id="GO:0000139">
    <property type="term" value="C:Golgi membrane"/>
    <property type="evidence" value="ECO:0007669"/>
    <property type="project" value="UniProtKB-SubCell"/>
</dbReference>
<reference evidence="13" key="1">
    <citation type="submission" date="2022-11" db="UniProtKB">
        <authorList>
            <consortium name="WormBaseParasite"/>
        </authorList>
    </citation>
    <scope>IDENTIFICATION</scope>
</reference>
<protein>
    <recommendedName>
        <fullName evidence="10">Hexosyltransferase</fullName>
        <ecNumber evidence="10">2.4.1.-</ecNumber>
    </recommendedName>
</protein>
<feature type="signal peptide" evidence="11">
    <location>
        <begin position="1"/>
        <end position="19"/>
    </location>
</feature>
<evidence type="ECO:0000256" key="2">
    <source>
        <dbReference type="ARBA" id="ARBA00008661"/>
    </source>
</evidence>
<evidence type="ECO:0000256" key="8">
    <source>
        <dbReference type="ARBA" id="ARBA00023034"/>
    </source>
</evidence>
<evidence type="ECO:0000313" key="13">
    <source>
        <dbReference type="WBParaSite" id="ACRNAN_Path_1557.g6061.t1"/>
    </source>
</evidence>
<dbReference type="PANTHER" id="PTHR11214:SF319">
    <property type="entry name" value="HEXOSYLTRANSFERASE"/>
    <property type="match status" value="1"/>
</dbReference>
<keyword evidence="9" id="KW-0472">Membrane</keyword>
<dbReference type="Proteomes" id="UP000887540">
    <property type="component" value="Unplaced"/>
</dbReference>
<evidence type="ECO:0000313" key="12">
    <source>
        <dbReference type="Proteomes" id="UP000887540"/>
    </source>
</evidence>
<keyword evidence="7" id="KW-1133">Transmembrane helix</keyword>
<keyword evidence="8 10" id="KW-0333">Golgi apparatus</keyword>
<name>A0A914C210_9BILA</name>
<dbReference type="EC" id="2.4.1.-" evidence="10"/>
<dbReference type="WBParaSite" id="ACRNAN_Path_1557.g6061.t1">
    <property type="protein sequence ID" value="ACRNAN_Path_1557.g6061.t1"/>
    <property type="gene ID" value="ACRNAN_Path_1557.g6061"/>
</dbReference>
<comment type="similarity">
    <text evidence="2 10">Belongs to the glycosyltransferase 31 family.</text>
</comment>
<keyword evidence="12" id="KW-1185">Reference proteome</keyword>
<evidence type="ECO:0000256" key="10">
    <source>
        <dbReference type="RuleBase" id="RU363063"/>
    </source>
</evidence>
<sequence length="271" mass="31354">MSNQNILFVLISWLTIVSSYPKEDPGYFLLEDNTTPISLDHKFFRGIPTQGCNDNTNLLIGVISKTSDINMRSKIRRKFVDRMDKTKMIFLLGSTSSPKFDFHIMTEKQKHGDILKLNILENYRNLTLKTYGLISYAEKFCKNVKCVVKMDTDAEVSVKELEDLCQSLPDNEQMITGHIYENAEVMRNISNKWYVPHYVYSDNIYKNFTFENYRRLPEDAIFTGVVREKAGIKIQDYKVLHTGNTKFPSFFFGANDFGTDSSRAPTRSPKK</sequence>
<dbReference type="GO" id="GO:0016758">
    <property type="term" value="F:hexosyltransferase activity"/>
    <property type="evidence" value="ECO:0007669"/>
    <property type="project" value="InterPro"/>
</dbReference>
<dbReference type="Pfam" id="PF01762">
    <property type="entry name" value="Galactosyl_T"/>
    <property type="match status" value="1"/>
</dbReference>
<evidence type="ECO:0000256" key="5">
    <source>
        <dbReference type="ARBA" id="ARBA00022692"/>
    </source>
</evidence>
<evidence type="ECO:0000256" key="1">
    <source>
        <dbReference type="ARBA" id="ARBA00004323"/>
    </source>
</evidence>
<keyword evidence="5" id="KW-0812">Transmembrane</keyword>
<keyword evidence="4" id="KW-0808">Transferase</keyword>
<organism evidence="12 13">
    <name type="scientific">Acrobeloides nanus</name>
    <dbReference type="NCBI Taxonomy" id="290746"/>
    <lineage>
        <taxon>Eukaryota</taxon>
        <taxon>Metazoa</taxon>
        <taxon>Ecdysozoa</taxon>
        <taxon>Nematoda</taxon>
        <taxon>Chromadorea</taxon>
        <taxon>Rhabditida</taxon>
        <taxon>Tylenchina</taxon>
        <taxon>Cephalobomorpha</taxon>
        <taxon>Cephaloboidea</taxon>
        <taxon>Cephalobidae</taxon>
        <taxon>Acrobeloides</taxon>
    </lineage>
</organism>
<feature type="chain" id="PRO_5037471504" description="Hexosyltransferase" evidence="11">
    <location>
        <begin position="20"/>
        <end position="271"/>
    </location>
</feature>
<dbReference type="PANTHER" id="PTHR11214">
    <property type="entry name" value="BETA-1,3-N-ACETYLGLUCOSAMINYLTRANSFERASE"/>
    <property type="match status" value="1"/>
</dbReference>
<evidence type="ECO:0000256" key="3">
    <source>
        <dbReference type="ARBA" id="ARBA00022676"/>
    </source>
</evidence>
<accession>A0A914C210</accession>